<dbReference type="OrthoDB" id="4319884at2"/>
<feature type="domain" description="G" evidence="1">
    <location>
        <begin position="12"/>
        <end position="134"/>
    </location>
</feature>
<organism evidence="2 3">
    <name type="scientific">Amphritea balenae</name>
    <dbReference type="NCBI Taxonomy" id="452629"/>
    <lineage>
        <taxon>Bacteria</taxon>
        <taxon>Pseudomonadati</taxon>
        <taxon>Pseudomonadota</taxon>
        <taxon>Gammaproteobacteria</taxon>
        <taxon>Oceanospirillales</taxon>
        <taxon>Oceanospirillaceae</taxon>
        <taxon>Amphritea</taxon>
    </lineage>
</organism>
<gene>
    <name evidence="2" type="ORF">EHS89_07530</name>
</gene>
<dbReference type="GO" id="GO:0005525">
    <property type="term" value="F:GTP binding"/>
    <property type="evidence" value="ECO:0007669"/>
    <property type="project" value="InterPro"/>
</dbReference>
<accession>A0A3P1SS98</accession>
<dbReference type="AlphaFoldDB" id="A0A3P1SS98"/>
<dbReference type="PANTHER" id="PTHR42708">
    <property type="entry name" value="ATP/GTP-BINDING PROTEIN-RELATED"/>
    <property type="match status" value="1"/>
</dbReference>
<evidence type="ECO:0000313" key="3">
    <source>
        <dbReference type="Proteomes" id="UP000267535"/>
    </source>
</evidence>
<keyword evidence="3" id="KW-1185">Reference proteome</keyword>
<comment type="caution">
    <text evidence="2">The sequence shown here is derived from an EMBL/GenBank/DDBJ whole genome shotgun (WGS) entry which is preliminary data.</text>
</comment>
<dbReference type="Pfam" id="PF01926">
    <property type="entry name" value="MMR_HSR1"/>
    <property type="match status" value="1"/>
</dbReference>
<dbReference type="Gene3D" id="3.40.50.300">
    <property type="entry name" value="P-loop containing nucleotide triphosphate hydrolases"/>
    <property type="match status" value="1"/>
</dbReference>
<dbReference type="InterPro" id="IPR027417">
    <property type="entry name" value="P-loop_NTPase"/>
</dbReference>
<dbReference type="Proteomes" id="UP000267535">
    <property type="component" value="Unassembled WGS sequence"/>
</dbReference>
<name>A0A3P1SS98_9GAMM</name>
<dbReference type="EMBL" id="RQXV01000003">
    <property type="protein sequence ID" value="RRD00052.1"/>
    <property type="molecule type" value="Genomic_DNA"/>
</dbReference>
<evidence type="ECO:0000259" key="1">
    <source>
        <dbReference type="Pfam" id="PF01926"/>
    </source>
</evidence>
<dbReference type="PANTHER" id="PTHR42708:SF1">
    <property type="entry name" value="GLIDING MOTILITY PROTEIN MGLA"/>
    <property type="match status" value="1"/>
</dbReference>
<reference evidence="2 3" key="1">
    <citation type="submission" date="2018-11" db="EMBL/GenBank/DDBJ databases">
        <title>The draft genome sequence of Amphritea balenae JAMM 1525T.</title>
        <authorList>
            <person name="Fang Z."/>
            <person name="Zhang Y."/>
            <person name="Han X."/>
        </authorList>
    </citation>
    <scope>NUCLEOTIDE SEQUENCE [LARGE SCALE GENOMIC DNA]</scope>
    <source>
        <strain evidence="2 3">JAMM 1525</strain>
    </source>
</reference>
<sequence>MNGFIRLMKDSKIVFFGPVGAGKTTAIKSLCGTTALSTDVQASDSTQRAKRKTTVAMDYALFEEAGRRIHLYGTPGQERFRFMWELIATELAHDSSGHILLLDNARNHPRQDLEFYLSNFLEHYQNKPLIIAVTGSDLVHTPTQADYAGWLTELNIKAPVFFIDARNPEDVHFLIDEIVQPPHPVTSGSDKITVQEEVQHTEQIIRQAKLNKRFTSELMQDIEQLPAVNGVALINGQGKTEYSSLTTPQLKELKHFTQNITPLLDKVDDFDGIDTITLDTEADGYFSVLIADHRLLGVHCTDQITMLMLKQEINNLMQWSRYTPA</sequence>
<dbReference type="SUPFAM" id="SSF52540">
    <property type="entry name" value="P-loop containing nucleoside triphosphate hydrolases"/>
    <property type="match status" value="1"/>
</dbReference>
<dbReference type="CDD" id="cd00882">
    <property type="entry name" value="Ras_like_GTPase"/>
    <property type="match status" value="1"/>
</dbReference>
<protein>
    <recommendedName>
        <fullName evidence="1">G domain-containing protein</fullName>
    </recommendedName>
</protein>
<evidence type="ECO:0000313" key="2">
    <source>
        <dbReference type="EMBL" id="RRD00052.1"/>
    </source>
</evidence>
<proteinExistence type="predicted"/>
<dbReference type="InterPro" id="IPR006073">
    <property type="entry name" value="GTP-bd"/>
</dbReference>
<dbReference type="InterPro" id="IPR052705">
    <property type="entry name" value="Gliding_Motility_GTPase"/>
</dbReference>